<dbReference type="InterPro" id="IPR039567">
    <property type="entry name" value="Gly-zipper"/>
</dbReference>
<feature type="domain" description="Glycine zipper" evidence="2">
    <location>
        <begin position="58"/>
        <end position="102"/>
    </location>
</feature>
<sequence>MNLYVYPAKGQSSDQQQKDEAACYEWAKQQTGLDPANMPKVQGPAPTETSSTGEALKGGAAGAAAGAAIGAIVGGGAGEGALIGGLTGVVAGRRKGKKQEKAEQEQIQAGVSAQEQENWSRYIRAFSGCIEGKGYTIK</sequence>
<reference evidence="4" key="1">
    <citation type="journal article" date="2019" name="Int. J. Syst. Evol. Microbiol.">
        <title>The Global Catalogue of Microorganisms (GCM) 10K type strain sequencing project: providing services to taxonomists for standard genome sequencing and annotation.</title>
        <authorList>
            <consortium name="The Broad Institute Genomics Platform"/>
            <consortium name="The Broad Institute Genome Sequencing Center for Infectious Disease"/>
            <person name="Wu L."/>
            <person name="Ma J."/>
        </authorList>
    </citation>
    <scope>NUCLEOTIDE SEQUENCE [LARGE SCALE GENOMIC DNA]</scope>
    <source>
        <strain evidence="4">CGMCC 4.1782</strain>
    </source>
</reference>
<dbReference type="Proteomes" id="UP001597374">
    <property type="component" value="Unassembled WGS sequence"/>
</dbReference>
<feature type="region of interest" description="Disordered" evidence="1">
    <location>
        <begin position="94"/>
        <end position="114"/>
    </location>
</feature>
<dbReference type="RefSeq" id="WP_250428223.1">
    <property type="nucleotide sequence ID" value="NZ_JALPRR010000001.1"/>
</dbReference>
<comment type="caution">
    <text evidence="3">The sequence shown here is derived from an EMBL/GenBank/DDBJ whole genome shotgun (WGS) entry which is preliminary data.</text>
</comment>
<feature type="region of interest" description="Disordered" evidence="1">
    <location>
        <begin position="1"/>
        <end position="56"/>
    </location>
</feature>
<evidence type="ECO:0000259" key="2">
    <source>
        <dbReference type="Pfam" id="PF13488"/>
    </source>
</evidence>
<protein>
    <submittedName>
        <fullName evidence="3">Glycine zipper domain-containing protein</fullName>
    </submittedName>
</protein>
<gene>
    <name evidence="3" type="ORF">ACFSKP_09320</name>
</gene>
<name>A0ABW5CVR9_9BACT</name>
<keyword evidence="4" id="KW-1185">Reference proteome</keyword>
<evidence type="ECO:0000313" key="4">
    <source>
        <dbReference type="Proteomes" id="UP001597374"/>
    </source>
</evidence>
<dbReference type="EMBL" id="JBHUIM010000001">
    <property type="protein sequence ID" value="MFD2246452.1"/>
    <property type="molecule type" value="Genomic_DNA"/>
</dbReference>
<accession>A0ABW5CVR9</accession>
<evidence type="ECO:0000313" key="3">
    <source>
        <dbReference type="EMBL" id="MFD2246452.1"/>
    </source>
</evidence>
<proteinExistence type="predicted"/>
<organism evidence="3 4">
    <name type="scientific">Pontibacter ruber</name>
    <dbReference type="NCBI Taxonomy" id="1343895"/>
    <lineage>
        <taxon>Bacteria</taxon>
        <taxon>Pseudomonadati</taxon>
        <taxon>Bacteroidota</taxon>
        <taxon>Cytophagia</taxon>
        <taxon>Cytophagales</taxon>
        <taxon>Hymenobacteraceae</taxon>
        <taxon>Pontibacter</taxon>
    </lineage>
</organism>
<evidence type="ECO:0000256" key="1">
    <source>
        <dbReference type="SAM" id="MobiDB-lite"/>
    </source>
</evidence>
<dbReference type="Pfam" id="PF13488">
    <property type="entry name" value="Gly-zipper_Omp"/>
    <property type="match status" value="1"/>
</dbReference>